<feature type="transmembrane region" description="Helical" evidence="9">
    <location>
        <begin position="6"/>
        <end position="26"/>
    </location>
</feature>
<proteinExistence type="predicted"/>
<keyword evidence="3" id="KW-0597">Phosphoprotein</keyword>
<feature type="transmembrane region" description="Helical" evidence="9">
    <location>
        <begin position="38"/>
        <end position="54"/>
    </location>
</feature>
<evidence type="ECO:0000256" key="9">
    <source>
        <dbReference type="SAM" id="Phobius"/>
    </source>
</evidence>
<dbReference type="SUPFAM" id="SSF55874">
    <property type="entry name" value="ATPase domain of HSP90 chaperone/DNA topoisomerase II/histidine kinase"/>
    <property type="match status" value="1"/>
</dbReference>
<reference evidence="11 12" key="1">
    <citation type="submission" date="2021-03" db="EMBL/GenBank/DDBJ databases">
        <title>Genomic Encyclopedia of Type Strains, Phase III (KMG-III): the genomes of soil and plant-associated and newly described type strains.</title>
        <authorList>
            <person name="Whitman W."/>
        </authorList>
    </citation>
    <scope>NUCLEOTIDE SEQUENCE [LARGE SCALE GENOMIC DNA]</scope>
    <source>
        <strain evidence="11 12">IMMIB AFH-6</strain>
    </source>
</reference>
<dbReference type="InterPro" id="IPR003661">
    <property type="entry name" value="HisK_dim/P_dom"/>
</dbReference>
<feature type="transmembrane region" description="Helical" evidence="9">
    <location>
        <begin position="92"/>
        <end position="111"/>
    </location>
</feature>
<dbReference type="Proteomes" id="UP000781958">
    <property type="component" value="Unassembled WGS sequence"/>
</dbReference>
<dbReference type="GO" id="GO:0016301">
    <property type="term" value="F:kinase activity"/>
    <property type="evidence" value="ECO:0007669"/>
    <property type="project" value="UniProtKB-KW"/>
</dbReference>
<dbReference type="CDD" id="cd00082">
    <property type="entry name" value="HisKA"/>
    <property type="match status" value="1"/>
</dbReference>
<feature type="transmembrane region" description="Helical" evidence="9">
    <location>
        <begin position="190"/>
        <end position="209"/>
    </location>
</feature>
<keyword evidence="7" id="KW-0067">ATP-binding</keyword>
<dbReference type="Gene3D" id="3.30.565.10">
    <property type="entry name" value="Histidine kinase-like ATPase, C-terminal domain"/>
    <property type="match status" value="1"/>
</dbReference>
<dbReference type="SMART" id="SM00387">
    <property type="entry name" value="HATPase_c"/>
    <property type="match status" value="1"/>
</dbReference>
<keyword evidence="12" id="KW-1185">Reference proteome</keyword>
<dbReference type="PANTHER" id="PTHR43065">
    <property type="entry name" value="SENSOR HISTIDINE KINASE"/>
    <property type="match status" value="1"/>
</dbReference>
<evidence type="ECO:0000313" key="12">
    <source>
        <dbReference type="Proteomes" id="UP000781958"/>
    </source>
</evidence>
<accession>A0ABS4SH26</accession>
<feature type="transmembrane region" description="Helical" evidence="9">
    <location>
        <begin position="131"/>
        <end position="151"/>
    </location>
</feature>
<dbReference type="EC" id="2.7.13.3" evidence="2"/>
<dbReference type="Pfam" id="PF02518">
    <property type="entry name" value="HATPase_c"/>
    <property type="match status" value="1"/>
</dbReference>
<feature type="domain" description="Histidine kinase" evidence="10">
    <location>
        <begin position="378"/>
        <end position="559"/>
    </location>
</feature>
<sequence length="559" mass="58149">MVASAALVTAMGLCALGGAGLATLVWRHGRALPGTRPLAGFLLLVGGWSVGLLIPGRLGAALMALAPLGGALFVHFAAALTGRSGPTIRRAYAAGAVAALLALLGGTGRFVPWPLVGPGVDALFRYEGAGLVAGAATMVLAAVGHWMLLGAWRTAEGVERRQLTLVLLSSGLGLLSVGGLAFPVLGIEAYPWPLLLLPLYLAVLAYAVLRYRLMAVNRWAVRAVCWGLLIALAALVSASSAGIAAERAGAPFLWTAAALLGGLALAGPLRRLADRIVYPGGEVTADDLARWRRELQEAGDKAALTATAERLLRERLALTDGAAPERLDAIDLDRAPPGPRRVAGVLAELAAQAQADLDRRRSFAERQRLAELGALAATVAHDLRNPMNIVAMAVADAAPETRGEVRTQLGRMDALVRDLLDYAKPWRVEATDVDLADTLAQLGGEVATDIPPGLSLRADAGRLKQALANLLDNARAAGGRVLLTAERRPDGVVVDVCDDGPGIPEEIRASLFQPFVSRSPGGTGLGLAIVAKVMAAHGGSVSLAERPGWPTCVRLRFPS</sequence>
<dbReference type="InterPro" id="IPR003594">
    <property type="entry name" value="HATPase_dom"/>
</dbReference>
<dbReference type="PRINTS" id="PR00344">
    <property type="entry name" value="BCTRLSENSOR"/>
</dbReference>
<dbReference type="PANTHER" id="PTHR43065:SF10">
    <property type="entry name" value="PEROXIDE STRESS-ACTIVATED HISTIDINE KINASE MAK3"/>
    <property type="match status" value="1"/>
</dbReference>
<evidence type="ECO:0000313" key="11">
    <source>
        <dbReference type="EMBL" id="MBP2291868.1"/>
    </source>
</evidence>
<keyword evidence="4" id="KW-0808">Transferase</keyword>
<dbReference type="InterPro" id="IPR005467">
    <property type="entry name" value="His_kinase_dom"/>
</dbReference>
<gene>
    <name evidence="11" type="ORF">J2851_001617</name>
</gene>
<feature type="transmembrane region" description="Helical" evidence="9">
    <location>
        <begin position="163"/>
        <end position="184"/>
    </location>
</feature>
<dbReference type="SUPFAM" id="SSF47384">
    <property type="entry name" value="Homodimeric domain of signal transducing histidine kinase"/>
    <property type="match status" value="1"/>
</dbReference>
<keyword evidence="9" id="KW-0472">Membrane</keyword>
<keyword evidence="5" id="KW-0547">Nucleotide-binding</keyword>
<dbReference type="CDD" id="cd00075">
    <property type="entry name" value="HATPase"/>
    <property type="match status" value="1"/>
</dbReference>
<comment type="caution">
    <text evidence="11">The sequence shown here is derived from an EMBL/GenBank/DDBJ whole genome shotgun (WGS) entry which is preliminary data.</text>
</comment>
<dbReference type="InterPro" id="IPR036890">
    <property type="entry name" value="HATPase_C_sf"/>
</dbReference>
<keyword evidence="6 11" id="KW-0418">Kinase</keyword>
<evidence type="ECO:0000256" key="7">
    <source>
        <dbReference type="ARBA" id="ARBA00022840"/>
    </source>
</evidence>
<dbReference type="InterPro" id="IPR004358">
    <property type="entry name" value="Sig_transdc_His_kin-like_C"/>
</dbReference>
<dbReference type="Gene3D" id="1.10.287.130">
    <property type="match status" value="1"/>
</dbReference>
<evidence type="ECO:0000256" key="5">
    <source>
        <dbReference type="ARBA" id="ARBA00022741"/>
    </source>
</evidence>
<feature type="transmembrane region" description="Helical" evidence="9">
    <location>
        <begin position="60"/>
        <end position="80"/>
    </location>
</feature>
<keyword evidence="9" id="KW-0812">Transmembrane</keyword>
<evidence type="ECO:0000256" key="2">
    <source>
        <dbReference type="ARBA" id="ARBA00012438"/>
    </source>
</evidence>
<dbReference type="EMBL" id="JAGINP010000004">
    <property type="protein sequence ID" value="MBP2291868.1"/>
    <property type="molecule type" value="Genomic_DNA"/>
</dbReference>
<feature type="transmembrane region" description="Helical" evidence="9">
    <location>
        <begin position="221"/>
        <end position="245"/>
    </location>
</feature>
<name>A0ABS4SH26_9PROT</name>
<evidence type="ECO:0000259" key="10">
    <source>
        <dbReference type="PROSITE" id="PS50109"/>
    </source>
</evidence>
<evidence type="ECO:0000256" key="3">
    <source>
        <dbReference type="ARBA" id="ARBA00022553"/>
    </source>
</evidence>
<evidence type="ECO:0000256" key="8">
    <source>
        <dbReference type="ARBA" id="ARBA00023012"/>
    </source>
</evidence>
<dbReference type="InterPro" id="IPR036097">
    <property type="entry name" value="HisK_dim/P_sf"/>
</dbReference>
<evidence type="ECO:0000256" key="6">
    <source>
        <dbReference type="ARBA" id="ARBA00022777"/>
    </source>
</evidence>
<protein>
    <recommendedName>
        <fullName evidence="2">histidine kinase</fullName>
        <ecNumber evidence="2">2.7.13.3</ecNumber>
    </recommendedName>
</protein>
<evidence type="ECO:0000256" key="1">
    <source>
        <dbReference type="ARBA" id="ARBA00000085"/>
    </source>
</evidence>
<evidence type="ECO:0000256" key="4">
    <source>
        <dbReference type="ARBA" id="ARBA00022679"/>
    </source>
</evidence>
<comment type="catalytic activity">
    <reaction evidence="1">
        <text>ATP + protein L-histidine = ADP + protein N-phospho-L-histidine.</text>
        <dbReference type="EC" id="2.7.13.3"/>
    </reaction>
</comment>
<keyword evidence="8" id="KW-0902">Two-component regulatory system</keyword>
<keyword evidence="9" id="KW-1133">Transmembrane helix</keyword>
<feature type="transmembrane region" description="Helical" evidence="9">
    <location>
        <begin position="251"/>
        <end position="269"/>
    </location>
</feature>
<dbReference type="SMART" id="SM00388">
    <property type="entry name" value="HisKA"/>
    <property type="match status" value="1"/>
</dbReference>
<organism evidence="11 12">
    <name type="scientific">Azospirillum rugosum</name>
    <dbReference type="NCBI Taxonomy" id="416170"/>
    <lineage>
        <taxon>Bacteria</taxon>
        <taxon>Pseudomonadati</taxon>
        <taxon>Pseudomonadota</taxon>
        <taxon>Alphaproteobacteria</taxon>
        <taxon>Rhodospirillales</taxon>
        <taxon>Azospirillaceae</taxon>
        <taxon>Azospirillum</taxon>
    </lineage>
</organism>
<dbReference type="PROSITE" id="PS50109">
    <property type="entry name" value="HIS_KIN"/>
    <property type="match status" value="1"/>
</dbReference>
<dbReference type="RefSeq" id="WP_209765497.1">
    <property type="nucleotide sequence ID" value="NZ_JAGINP010000004.1"/>
</dbReference>